<accession>A0A814FCC5</accession>
<name>A0A814FCC5_9BILA</name>
<dbReference type="AlphaFoldDB" id="A0A814FCC5"/>
<evidence type="ECO:0000313" key="2">
    <source>
        <dbReference type="Proteomes" id="UP000663879"/>
    </source>
</evidence>
<keyword evidence="2" id="KW-1185">Reference proteome</keyword>
<gene>
    <name evidence="1" type="ORF">OXX778_LOCUS15338</name>
</gene>
<protein>
    <submittedName>
        <fullName evidence="1">Uncharacterized protein</fullName>
    </submittedName>
</protein>
<dbReference type="EMBL" id="CAJNOC010003362">
    <property type="protein sequence ID" value="CAF0979399.1"/>
    <property type="molecule type" value="Genomic_DNA"/>
</dbReference>
<comment type="caution">
    <text evidence="1">The sequence shown here is derived from an EMBL/GenBank/DDBJ whole genome shotgun (WGS) entry which is preliminary data.</text>
</comment>
<organism evidence="1 2">
    <name type="scientific">Brachionus calyciflorus</name>
    <dbReference type="NCBI Taxonomy" id="104777"/>
    <lineage>
        <taxon>Eukaryota</taxon>
        <taxon>Metazoa</taxon>
        <taxon>Spiralia</taxon>
        <taxon>Gnathifera</taxon>
        <taxon>Rotifera</taxon>
        <taxon>Eurotatoria</taxon>
        <taxon>Monogononta</taxon>
        <taxon>Pseudotrocha</taxon>
        <taxon>Ploima</taxon>
        <taxon>Brachionidae</taxon>
        <taxon>Brachionus</taxon>
    </lineage>
</organism>
<sequence>MAPKIAFSVEEVNFINEAYNILQLTRTDIMTKLVAIFKSSYNKDFSYSTLKKRVRSDYKFIPEVTSYVTRLINEKYPLDPPIETEPAEEGIISMALKDLVSRFEQMSISSISGVSANESDVEMTIQHQNQENVGQMTETDDIVSSQISVRLS</sequence>
<evidence type="ECO:0000313" key="1">
    <source>
        <dbReference type="EMBL" id="CAF0979399.1"/>
    </source>
</evidence>
<proteinExistence type="predicted"/>
<reference evidence="1" key="1">
    <citation type="submission" date="2021-02" db="EMBL/GenBank/DDBJ databases">
        <authorList>
            <person name="Nowell W R."/>
        </authorList>
    </citation>
    <scope>NUCLEOTIDE SEQUENCE</scope>
    <source>
        <strain evidence="1">Ploen Becks lab</strain>
    </source>
</reference>
<dbReference type="Proteomes" id="UP000663879">
    <property type="component" value="Unassembled WGS sequence"/>
</dbReference>